<sequence>MPRDYCRRAPRCVAEAWHEDREELCWQIERLSQDMEMLWARDAAWAEEELTLCWELERLRAQQRTVTDLGNPRQVSNSIPTQPPLLLGTPQQAAWPMDRPPQRRDLKARFNGKVKSLPYFQVQVEAHMQRYGESYKDDTEQIYEVRACLEGDAAAWSQTHAEATPPPVPAGLEEVLKEGGSSR</sequence>
<reference evidence="1" key="1">
    <citation type="submission" date="2021-08" db="EMBL/GenBank/DDBJ databases">
        <title>The first chromosome-level gecko genome reveals the dynamic sex chromosomes of Neotropical dwarf geckos (Sphaerodactylidae: Sphaerodactylus).</title>
        <authorList>
            <person name="Pinto B.J."/>
            <person name="Keating S.E."/>
            <person name="Gamble T."/>
        </authorList>
    </citation>
    <scope>NUCLEOTIDE SEQUENCE</scope>
    <source>
        <strain evidence="1">TG3544</strain>
    </source>
</reference>
<evidence type="ECO:0000313" key="2">
    <source>
        <dbReference type="Proteomes" id="UP000827872"/>
    </source>
</evidence>
<dbReference type="EMBL" id="CM037614">
    <property type="protein sequence ID" value="KAH8018106.1"/>
    <property type="molecule type" value="Genomic_DNA"/>
</dbReference>
<accession>A0ACB8GEJ3</accession>
<organism evidence="1 2">
    <name type="scientific">Sphaerodactylus townsendi</name>
    <dbReference type="NCBI Taxonomy" id="933632"/>
    <lineage>
        <taxon>Eukaryota</taxon>
        <taxon>Metazoa</taxon>
        <taxon>Chordata</taxon>
        <taxon>Craniata</taxon>
        <taxon>Vertebrata</taxon>
        <taxon>Euteleostomi</taxon>
        <taxon>Lepidosauria</taxon>
        <taxon>Squamata</taxon>
        <taxon>Bifurcata</taxon>
        <taxon>Gekkota</taxon>
        <taxon>Sphaerodactylidae</taxon>
        <taxon>Sphaerodactylus</taxon>
    </lineage>
</organism>
<keyword evidence="2" id="KW-1185">Reference proteome</keyword>
<proteinExistence type="predicted"/>
<comment type="caution">
    <text evidence="1">The sequence shown here is derived from an EMBL/GenBank/DDBJ whole genome shotgun (WGS) entry which is preliminary data.</text>
</comment>
<dbReference type="Proteomes" id="UP000827872">
    <property type="component" value="Linkage Group LG01"/>
</dbReference>
<gene>
    <name evidence="1" type="ORF">K3G42_033683</name>
</gene>
<protein>
    <submittedName>
        <fullName evidence="1">Uncharacterized protein</fullName>
    </submittedName>
</protein>
<evidence type="ECO:0000313" key="1">
    <source>
        <dbReference type="EMBL" id="KAH8018106.1"/>
    </source>
</evidence>
<name>A0ACB8GEJ3_9SAUR</name>